<reference evidence="1 2" key="1">
    <citation type="journal article" date="2015" name="Genome Biol. Evol.">
        <title>Comparative Genomics of a Bacterivorous Green Alga Reveals Evolutionary Causalities and Consequences of Phago-Mixotrophic Mode of Nutrition.</title>
        <authorList>
            <person name="Burns J.A."/>
            <person name="Paasch A."/>
            <person name="Narechania A."/>
            <person name="Kim E."/>
        </authorList>
    </citation>
    <scope>NUCLEOTIDE SEQUENCE [LARGE SCALE GENOMIC DNA]</scope>
    <source>
        <strain evidence="1 2">PLY_AMNH</strain>
    </source>
</reference>
<evidence type="ECO:0000313" key="2">
    <source>
        <dbReference type="Proteomes" id="UP001190700"/>
    </source>
</evidence>
<gene>
    <name evidence="1" type="ORF">CYMTET_43034</name>
</gene>
<dbReference type="AlphaFoldDB" id="A0AAE0C430"/>
<comment type="caution">
    <text evidence="1">The sequence shown here is derived from an EMBL/GenBank/DDBJ whole genome shotgun (WGS) entry which is preliminary data.</text>
</comment>
<keyword evidence="2" id="KW-1185">Reference proteome</keyword>
<proteinExistence type="predicted"/>
<dbReference type="EMBL" id="LGRX02028936">
    <property type="protein sequence ID" value="KAK3247469.1"/>
    <property type="molecule type" value="Genomic_DNA"/>
</dbReference>
<organism evidence="1 2">
    <name type="scientific">Cymbomonas tetramitiformis</name>
    <dbReference type="NCBI Taxonomy" id="36881"/>
    <lineage>
        <taxon>Eukaryota</taxon>
        <taxon>Viridiplantae</taxon>
        <taxon>Chlorophyta</taxon>
        <taxon>Pyramimonadophyceae</taxon>
        <taxon>Pyramimonadales</taxon>
        <taxon>Pyramimonadaceae</taxon>
        <taxon>Cymbomonas</taxon>
    </lineage>
</organism>
<sequence length="258" mass="28295">MTEDAVDFATVFPECELGTDISEPLRALPRAFQDLIVESERESVKDAEYLAILPYLSQAILARTHAALLGSPSAFTQLKTLDKLRSDCVSEWEQSQWQDGSEELLSPLGEQRSAASGHTPAVTLADEIEEVEDDFAQEMNDRVQEIENELANDTPPAPLFGSPSKELVSTTAHAKDHMSRTDGKLWQSSDKRFMDPSLTLQLVQELSGLDDAQIRKEVAMTLSNTPRIPAGKPIQIPAQDLSMGAGVVFSLPLIRGDC</sequence>
<dbReference type="Proteomes" id="UP001190700">
    <property type="component" value="Unassembled WGS sequence"/>
</dbReference>
<evidence type="ECO:0000313" key="1">
    <source>
        <dbReference type="EMBL" id="KAK3247469.1"/>
    </source>
</evidence>
<protein>
    <submittedName>
        <fullName evidence="1">Uncharacterized protein</fullName>
    </submittedName>
</protein>
<accession>A0AAE0C430</accession>
<name>A0AAE0C430_9CHLO</name>